<evidence type="ECO:0000313" key="2">
    <source>
        <dbReference type="EMBL" id="HHH13401.1"/>
    </source>
</evidence>
<organism evidence="2">
    <name type="scientific">Thiolapillus brandeum</name>
    <dbReference type="NCBI Taxonomy" id="1076588"/>
    <lineage>
        <taxon>Bacteria</taxon>
        <taxon>Pseudomonadati</taxon>
        <taxon>Pseudomonadota</taxon>
        <taxon>Gammaproteobacteria</taxon>
        <taxon>Chromatiales</taxon>
        <taxon>Sedimenticolaceae</taxon>
        <taxon>Thiolapillus</taxon>
    </lineage>
</organism>
<name>A0A7C5MWZ1_9GAMM</name>
<evidence type="ECO:0000256" key="1">
    <source>
        <dbReference type="SAM" id="Phobius"/>
    </source>
</evidence>
<dbReference type="AlphaFoldDB" id="A0A7C5MWZ1"/>
<dbReference type="Proteomes" id="UP000886100">
    <property type="component" value="Unassembled WGS sequence"/>
</dbReference>
<feature type="transmembrane region" description="Helical" evidence="1">
    <location>
        <begin position="6"/>
        <end position="24"/>
    </location>
</feature>
<feature type="transmembrane region" description="Helical" evidence="1">
    <location>
        <begin position="36"/>
        <end position="54"/>
    </location>
</feature>
<protein>
    <submittedName>
        <fullName evidence="2">Uncharacterized protein</fullName>
    </submittedName>
</protein>
<proteinExistence type="predicted"/>
<keyword evidence="1" id="KW-0812">Transmembrane</keyword>
<keyword evidence="1" id="KW-0472">Membrane</keyword>
<reference evidence="2" key="1">
    <citation type="journal article" date="2020" name="mSystems">
        <title>Genome- and Community-Level Interaction Insights into Carbon Utilization and Element Cycling Functions of Hydrothermarchaeota in Hydrothermal Sediment.</title>
        <authorList>
            <person name="Zhou Z."/>
            <person name="Liu Y."/>
            <person name="Xu W."/>
            <person name="Pan J."/>
            <person name="Luo Z.H."/>
            <person name="Li M."/>
        </authorList>
    </citation>
    <scope>NUCLEOTIDE SEQUENCE [LARGE SCALE GENOMIC DNA]</scope>
    <source>
        <strain evidence="2">HyVt-535</strain>
    </source>
</reference>
<dbReference type="EMBL" id="DROM01000253">
    <property type="protein sequence ID" value="HHH13401.1"/>
    <property type="molecule type" value="Genomic_DNA"/>
</dbReference>
<keyword evidence="1" id="KW-1133">Transmembrane helix</keyword>
<accession>A0A7C5MWZ1</accession>
<comment type="caution">
    <text evidence="2">The sequence shown here is derived from an EMBL/GenBank/DDBJ whole genome shotgun (WGS) entry which is preliminary data.</text>
</comment>
<gene>
    <name evidence="2" type="ORF">ENJ98_04125</name>
</gene>
<sequence>MLATLIGLVAAMIFSFATYMIYGLEGVMTQQWIDQVFWALILAGVAVGIVNSIWRCLACEISKRLHNQTLTDWTCSSCRH</sequence>